<gene>
    <name evidence="3" type="ORF">F4Y42_14095</name>
</gene>
<dbReference type="AlphaFoldDB" id="A0A6B0YX46"/>
<evidence type="ECO:0000259" key="2">
    <source>
        <dbReference type="Pfam" id="PF01261"/>
    </source>
</evidence>
<dbReference type="Pfam" id="PF01261">
    <property type="entry name" value="AP_endonuc_2"/>
    <property type="match status" value="1"/>
</dbReference>
<proteinExistence type="predicted"/>
<dbReference type="InterPro" id="IPR013022">
    <property type="entry name" value="Xyl_isomerase-like_TIM-brl"/>
</dbReference>
<dbReference type="InterPro" id="IPR050312">
    <property type="entry name" value="IolE/XylAMocC-like"/>
</dbReference>
<evidence type="ECO:0000313" key="3">
    <source>
        <dbReference type="EMBL" id="MXY94569.1"/>
    </source>
</evidence>
<protein>
    <submittedName>
        <fullName evidence="3">Sugar phosphate isomerase/epimerase</fullName>
    </submittedName>
</protein>
<reference evidence="3" key="1">
    <citation type="submission" date="2019-09" db="EMBL/GenBank/DDBJ databases">
        <title>Characterisation of the sponge microbiome using genome-centric metagenomics.</title>
        <authorList>
            <person name="Engelberts J.P."/>
            <person name="Robbins S.J."/>
            <person name="De Goeij J.M."/>
            <person name="Aranda M."/>
            <person name="Bell S.C."/>
            <person name="Webster N.S."/>
        </authorList>
    </citation>
    <scope>NUCLEOTIDE SEQUENCE</scope>
    <source>
        <strain evidence="3">SB0664_bin_27</strain>
    </source>
</reference>
<dbReference type="InterPro" id="IPR036237">
    <property type="entry name" value="Xyl_isomerase-like_sf"/>
</dbReference>
<feature type="domain" description="Xylose isomerase-like TIM barrel" evidence="2">
    <location>
        <begin position="44"/>
        <end position="269"/>
    </location>
</feature>
<evidence type="ECO:0000256" key="1">
    <source>
        <dbReference type="SAM" id="MobiDB-lite"/>
    </source>
</evidence>
<dbReference type="Gene3D" id="3.20.20.150">
    <property type="entry name" value="Divalent-metal-dependent TIM barrel enzymes"/>
    <property type="match status" value="1"/>
</dbReference>
<dbReference type="PANTHER" id="PTHR12110:SF41">
    <property type="entry name" value="INOSOSE DEHYDRATASE"/>
    <property type="match status" value="1"/>
</dbReference>
<name>A0A6B0YX46_9CHLR</name>
<dbReference type="EMBL" id="VXRG01000115">
    <property type="protein sequence ID" value="MXY94569.1"/>
    <property type="molecule type" value="Genomic_DNA"/>
</dbReference>
<feature type="region of interest" description="Disordered" evidence="1">
    <location>
        <begin position="1"/>
        <end position="21"/>
    </location>
</feature>
<dbReference type="SUPFAM" id="SSF51658">
    <property type="entry name" value="Xylose isomerase-like"/>
    <property type="match status" value="1"/>
</dbReference>
<comment type="caution">
    <text evidence="3">The sequence shown here is derived from an EMBL/GenBank/DDBJ whole genome shotgun (WGS) entry which is preliminary data.</text>
</comment>
<organism evidence="3">
    <name type="scientific">Caldilineaceae bacterium SB0664_bin_27</name>
    <dbReference type="NCBI Taxonomy" id="2605260"/>
    <lineage>
        <taxon>Bacteria</taxon>
        <taxon>Bacillati</taxon>
        <taxon>Chloroflexota</taxon>
        <taxon>Caldilineae</taxon>
        <taxon>Caldilineales</taxon>
        <taxon>Caldilineaceae</taxon>
    </lineage>
</organism>
<accession>A0A6B0YX46</accession>
<sequence length="275" mass="29679">MTSQSEHHTPASNEAETSDRPILISAMQFEEELKSGECSVWEFIDIAHQTGADGVELRRETWPRLEAELAEASRRIAAAGLLVTYATQATLFDSPAASAQLHQDIDTAATLGAPIVRFFPGPTPLTDDRAGWDRAQRVVDYAATQNTVIALENYARTPGGTLAEVQGALSRLASPALRTNLDMGNYPNHGQDVVAAIDTLSDQIVAAHLKDKTANPSDPPVPLGAGVLPLGEIISSLDRLSQRVYYIFEFRGAGDPVGGIQRSLSYLKQRESEAQ</sequence>
<keyword evidence="3" id="KW-0413">Isomerase</keyword>
<dbReference type="GO" id="GO:0016853">
    <property type="term" value="F:isomerase activity"/>
    <property type="evidence" value="ECO:0007669"/>
    <property type="project" value="UniProtKB-KW"/>
</dbReference>
<dbReference type="PANTHER" id="PTHR12110">
    <property type="entry name" value="HYDROXYPYRUVATE ISOMERASE"/>
    <property type="match status" value="1"/>
</dbReference>